<proteinExistence type="predicted"/>
<name>A0A6P5ZDJ6_DURZI</name>
<feature type="domain" description="DUF3730" evidence="2">
    <location>
        <begin position="82"/>
        <end position="362"/>
    </location>
</feature>
<evidence type="ECO:0000313" key="3">
    <source>
        <dbReference type="Proteomes" id="UP000515121"/>
    </source>
</evidence>
<gene>
    <name evidence="4" type="primary">LOC111299568</name>
</gene>
<dbReference type="InterPro" id="IPR045163">
    <property type="entry name" value="Focadhesin/RST1"/>
</dbReference>
<dbReference type="RefSeq" id="XP_022750557.1">
    <property type="nucleotide sequence ID" value="XM_022894822.1"/>
</dbReference>
<feature type="region of interest" description="Disordered" evidence="1">
    <location>
        <begin position="1063"/>
        <end position="1082"/>
    </location>
</feature>
<keyword evidence="3" id="KW-1185">Reference proteome</keyword>
<feature type="compositionally biased region" description="Basic and acidic residues" evidence="1">
    <location>
        <begin position="1070"/>
        <end position="1080"/>
    </location>
</feature>
<dbReference type="InterPro" id="IPR022542">
    <property type="entry name" value="FOCAD/RST1_DUF3730"/>
</dbReference>
<feature type="domain" description="DUF3730" evidence="2">
    <location>
        <begin position="536"/>
        <end position="762"/>
    </location>
</feature>
<protein>
    <submittedName>
        <fullName evidence="4">Protein RST1 isoform X9</fullName>
    </submittedName>
</protein>
<dbReference type="PANTHER" id="PTHR16212">
    <property type="entry name" value="FOCADHESIN FAMILY MEMBER"/>
    <property type="match status" value="1"/>
</dbReference>
<dbReference type="Proteomes" id="UP000515121">
    <property type="component" value="Unplaced"/>
</dbReference>
<dbReference type="GO" id="GO:0060147">
    <property type="term" value="P:regulation of post-transcriptional gene silencing"/>
    <property type="evidence" value="ECO:0007669"/>
    <property type="project" value="InterPro"/>
</dbReference>
<evidence type="ECO:0000259" key="2">
    <source>
        <dbReference type="Pfam" id="PF12530"/>
    </source>
</evidence>
<evidence type="ECO:0000313" key="4">
    <source>
        <dbReference type="RefSeq" id="XP_022750557.1"/>
    </source>
</evidence>
<sequence length="1539" mass="171545">MDSYTSLLEKTRVAQPSFQKFAVISIFSKLRTAPVHLGPDSIPGTQAISQCLQSSSPAVVDQSVRELCRLVLDFKLDLSRALVDLQSALEGSDPKFASIFVKSLGFLVRIGFERSNGSWKPESHEDHPFIKILSSRREVESELVNQILLFMAKNKGLGMVKVCEFLRPFLNFLIIRIPFSDSSLFLFVRQLISSMASFCCSICNEAMPIFRLLINCLKFFPLKSLEETRNFSYVAECVVDSFVVVLRQLVGKGLQLITEAQLYGVELIENVLSLHTSPYKQSGGTEPIVELLKHMLAAQKDLALQYIPELSSVILSLSVLLIESELEHEQLSILKFLHFLLKWKGETEYVVDGAEYLLSEELLVIFPIINLISSPSKSVKGAANDLLVLLERLLVKLLTTPKIELAKKRGYPSISRPELIAYRLLQHLWFQDQFSLSSSFFICFTSVRETDVEELHGGPRSWAYHLKELALWIVERRKSGLPVPRSHEIFLTEMPLLLGAIASVLVMHPSHGSAAIDALASIGIMDPKLGVPLLLAILFYNNIFTRKDVVYQNMVPKLLGMLPSLASQSGMIPLVVQTFLPMLRKDAKPVLYATATRLLCQTWEINDRAFGSLQGVLLPKGFIEFMSERNICISMAISIRDVCRKNPDRGVDLILSVSACIESPDPTIQALGFQSLSYLCEADVIDFYTAWDVIAKYVEGYHEDPVLAYSVCLLLRWGAMDADAYPEASREVLKIVWGVGCSLQIGHNLQWAKAKASAFEALTKYEIPSSVNNISNFKHMVMDLLLSETNPDVLKALEGLQIKIIGHEHSNRQRFVKEKKVPASKIEKLLDVFPRVIFSSGKVSNDGELPGAALLSGSFTSNNLRSQGTARGLQDSHSGYEDMMVQIAASLQLSRNIFVALLSLQSWKAFVRRWMRANILSIDAKVLVIVSDKTSKAASDILKSMMRVAEESIPRSAENIALAIGALCAVLPPSAHTIKSTASKFLLGWLFQYEHEHCQWSAAMSLGLVSSSLHVTDHKQKFQNISGLLEVLCCSKSCLVKGACGIGLGFSCQDLLSRVEATDDSNANEENPKMQEERLLGSKSVSQGVPEDSAVMKLGLWLKSFNHTVTGTSMHICTVATILRCLSLAPRLPTLDWGAIVRRCMRYEAQVTGLLASDIACKEGSLREECLQFALVHAKQFDTLLTFLDELSDLSRFRTLELNLQSCLLSHLADLIKLFSGSRLEKLLDDVSNYLSSVTSDQVHDSEQKSSLRISCWKGLYQCLDEASLDTVEYIKNIERCMEMLFSLLPTPQSPAFMEVNQLNSVEWSEAVRCLAKGRQGWLLDFLQVSHLHSVQRDIQFVEVLRKIQAKAKLVRIGSIPLIELGKIKSYLLNSESLGTWGVLLEVVATLQHSEGNVKRQWLVDAVEISCVSSYPTTALQFLGLLSGSCCKYMPLLILDRSSVLNDLPVTLTSLLSDPNWEVIAETFTSYLLTSTERIYSWAIKLSSGDDTPSSQPIDDSENDMAPILLRVMHHTCVSLKDYLPLEKQLRLANMLLVI</sequence>
<dbReference type="GeneID" id="111299568"/>
<accession>A0A6P5ZDJ6</accession>
<dbReference type="PANTHER" id="PTHR16212:SF4">
    <property type="entry name" value="FOCADHESIN"/>
    <property type="match status" value="1"/>
</dbReference>
<dbReference type="Pfam" id="PF12530">
    <property type="entry name" value="DUF3730"/>
    <property type="match status" value="2"/>
</dbReference>
<dbReference type="SUPFAM" id="SSF48371">
    <property type="entry name" value="ARM repeat"/>
    <property type="match status" value="1"/>
</dbReference>
<evidence type="ECO:0000256" key="1">
    <source>
        <dbReference type="SAM" id="MobiDB-lite"/>
    </source>
</evidence>
<organism evidence="3 4">
    <name type="scientific">Durio zibethinus</name>
    <name type="common">Durian</name>
    <dbReference type="NCBI Taxonomy" id="66656"/>
    <lineage>
        <taxon>Eukaryota</taxon>
        <taxon>Viridiplantae</taxon>
        <taxon>Streptophyta</taxon>
        <taxon>Embryophyta</taxon>
        <taxon>Tracheophyta</taxon>
        <taxon>Spermatophyta</taxon>
        <taxon>Magnoliopsida</taxon>
        <taxon>eudicotyledons</taxon>
        <taxon>Gunneridae</taxon>
        <taxon>Pentapetalae</taxon>
        <taxon>rosids</taxon>
        <taxon>malvids</taxon>
        <taxon>Malvales</taxon>
        <taxon>Malvaceae</taxon>
        <taxon>Helicteroideae</taxon>
        <taxon>Durio</taxon>
    </lineage>
</organism>
<reference evidence="4" key="1">
    <citation type="submission" date="2025-08" db="UniProtKB">
        <authorList>
            <consortium name="RefSeq"/>
        </authorList>
    </citation>
    <scope>IDENTIFICATION</scope>
    <source>
        <tissue evidence="4">Fruit stalk</tissue>
    </source>
</reference>
<dbReference type="InterPro" id="IPR016024">
    <property type="entry name" value="ARM-type_fold"/>
</dbReference>